<keyword evidence="3" id="KW-1185">Reference proteome</keyword>
<sequence>MPHREHESPVPSHQPLSTMGGSNVPSMTPQDAEVAQALDIARESPDSASDPMVSQILEHALSHIWDKVKARPDSHIMTREEFAVFNYFQHRFVGDEDAVTARKRYWNNLRA</sequence>
<dbReference type="Proteomes" id="UP001287286">
    <property type="component" value="Unassembled WGS sequence"/>
</dbReference>
<evidence type="ECO:0000313" key="2">
    <source>
        <dbReference type="EMBL" id="KAK4076876.1"/>
    </source>
</evidence>
<reference evidence="2 3" key="1">
    <citation type="journal article" date="2024" name="Microbiol. Resour. Announc.">
        <title>Genome annotations for the ascomycete fungi Trichoderma harzianum, Trichoderma aggressivum, and Purpureocillium lilacinum.</title>
        <authorList>
            <person name="Beijen E.P.W."/>
            <person name="Ohm R.A."/>
        </authorList>
    </citation>
    <scope>NUCLEOTIDE SEQUENCE [LARGE SCALE GENOMIC DNA]</scope>
    <source>
        <strain evidence="2 3">CBS 150709</strain>
    </source>
</reference>
<evidence type="ECO:0000256" key="1">
    <source>
        <dbReference type="SAM" id="MobiDB-lite"/>
    </source>
</evidence>
<dbReference type="EMBL" id="JAWRVI010000110">
    <property type="protein sequence ID" value="KAK4076876.1"/>
    <property type="molecule type" value="Genomic_DNA"/>
</dbReference>
<proteinExistence type="predicted"/>
<comment type="caution">
    <text evidence="2">The sequence shown here is derived from an EMBL/GenBank/DDBJ whole genome shotgun (WGS) entry which is preliminary data.</text>
</comment>
<accession>A0ABR0BGN0</accession>
<feature type="compositionally biased region" description="Polar residues" evidence="1">
    <location>
        <begin position="14"/>
        <end position="29"/>
    </location>
</feature>
<feature type="region of interest" description="Disordered" evidence="1">
    <location>
        <begin position="1"/>
        <end position="51"/>
    </location>
</feature>
<gene>
    <name evidence="2" type="ORF">Purlil1_12531</name>
</gene>
<organism evidence="2 3">
    <name type="scientific">Purpureocillium lilacinum</name>
    <name type="common">Paecilomyces lilacinus</name>
    <dbReference type="NCBI Taxonomy" id="33203"/>
    <lineage>
        <taxon>Eukaryota</taxon>
        <taxon>Fungi</taxon>
        <taxon>Dikarya</taxon>
        <taxon>Ascomycota</taxon>
        <taxon>Pezizomycotina</taxon>
        <taxon>Sordariomycetes</taxon>
        <taxon>Hypocreomycetidae</taxon>
        <taxon>Hypocreales</taxon>
        <taxon>Ophiocordycipitaceae</taxon>
        <taxon>Purpureocillium</taxon>
    </lineage>
</organism>
<name>A0ABR0BGN0_PURLI</name>
<protein>
    <submittedName>
        <fullName evidence="2">Uncharacterized protein</fullName>
    </submittedName>
</protein>
<evidence type="ECO:0000313" key="3">
    <source>
        <dbReference type="Proteomes" id="UP001287286"/>
    </source>
</evidence>